<comment type="caution">
    <text evidence="2">The sequence shown here is derived from an EMBL/GenBank/DDBJ whole genome shotgun (WGS) entry which is preliminary data.</text>
</comment>
<evidence type="ECO:0000313" key="3">
    <source>
        <dbReference type="Proteomes" id="UP000789739"/>
    </source>
</evidence>
<feature type="non-terminal residue" evidence="2">
    <location>
        <position position="128"/>
    </location>
</feature>
<feature type="region of interest" description="Disordered" evidence="1">
    <location>
        <begin position="39"/>
        <end position="75"/>
    </location>
</feature>
<organism evidence="2 3">
    <name type="scientific">Paraglomus brasilianum</name>
    <dbReference type="NCBI Taxonomy" id="144538"/>
    <lineage>
        <taxon>Eukaryota</taxon>
        <taxon>Fungi</taxon>
        <taxon>Fungi incertae sedis</taxon>
        <taxon>Mucoromycota</taxon>
        <taxon>Glomeromycotina</taxon>
        <taxon>Glomeromycetes</taxon>
        <taxon>Paraglomerales</taxon>
        <taxon>Paraglomeraceae</taxon>
        <taxon>Paraglomus</taxon>
    </lineage>
</organism>
<evidence type="ECO:0000313" key="2">
    <source>
        <dbReference type="EMBL" id="CAG8644133.1"/>
    </source>
</evidence>
<reference evidence="2" key="1">
    <citation type="submission" date="2021-06" db="EMBL/GenBank/DDBJ databases">
        <authorList>
            <person name="Kallberg Y."/>
            <person name="Tangrot J."/>
            <person name="Rosling A."/>
        </authorList>
    </citation>
    <scope>NUCLEOTIDE SEQUENCE</scope>
    <source>
        <strain evidence="2">BR232B</strain>
    </source>
</reference>
<feature type="compositionally biased region" description="Basic and acidic residues" evidence="1">
    <location>
        <begin position="41"/>
        <end position="56"/>
    </location>
</feature>
<name>A0A9N9DQ83_9GLOM</name>
<evidence type="ECO:0000256" key="1">
    <source>
        <dbReference type="SAM" id="MobiDB-lite"/>
    </source>
</evidence>
<dbReference type="EMBL" id="CAJVPI010002484">
    <property type="protein sequence ID" value="CAG8644133.1"/>
    <property type="molecule type" value="Genomic_DNA"/>
</dbReference>
<sequence>MVYYTTTILHKSQRLSKLPVPVSTYCLKNDADIVRAVAGTDRNEAEGPAPDRKVTEGSRSISGGAGGKRGGECKADGVIRPFGKRVGGGQKVVERTVGEGGEEREAGKKIKRLERQIQEERVVIDILQ</sequence>
<gene>
    <name evidence="2" type="ORF">PBRASI_LOCUS9936</name>
</gene>
<accession>A0A9N9DQ83</accession>
<keyword evidence="3" id="KW-1185">Reference proteome</keyword>
<proteinExistence type="predicted"/>
<protein>
    <submittedName>
        <fullName evidence="2">5835_t:CDS:1</fullName>
    </submittedName>
</protein>
<dbReference type="AlphaFoldDB" id="A0A9N9DQ83"/>
<dbReference type="Proteomes" id="UP000789739">
    <property type="component" value="Unassembled WGS sequence"/>
</dbReference>